<evidence type="ECO:0000313" key="1">
    <source>
        <dbReference type="EMBL" id="RHF75058.1"/>
    </source>
</evidence>
<proteinExistence type="predicted"/>
<gene>
    <name evidence="1" type="ORF">DW663_01310</name>
</gene>
<sequence>MTVDNFFKEISFINSFLLDVHDHEIDFLFNLADKYKVNKLELAHHILDYREKYVKRPRVCRKVIDLETGFEYRDIKTYTEAFGLDYQKGYRLVMNNPNKFKLVEIDNGRI</sequence>
<dbReference type="EMBL" id="QRHL01000001">
    <property type="protein sequence ID" value="RHF75058.1"/>
    <property type="molecule type" value="Genomic_DNA"/>
</dbReference>
<reference evidence="1 2" key="1">
    <citation type="submission" date="2018-08" db="EMBL/GenBank/DDBJ databases">
        <title>A genome reference for cultivated species of the human gut microbiota.</title>
        <authorList>
            <person name="Zou Y."/>
            <person name="Xue W."/>
            <person name="Luo G."/>
        </authorList>
    </citation>
    <scope>NUCLEOTIDE SEQUENCE [LARGE SCALE GENOMIC DNA]</scope>
    <source>
        <strain evidence="1 2">AM25-1</strain>
    </source>
</reference>
<name>A0A414Q2M3_FUSMR</name>
<organism evidence="1 2">
    <name type="scientific">Fusobacterium mortiferum</name>
    <dbReference type="NCBI Taxonomy" id="850"/>
    <lineage>
        <taxon>Bacteria</taxon>
        <taxon>Fusobacteriati</taxon>
        <taxon>Fusobacteriota</taxon>
        <taxon>Fusobacteriia</taxon>
        <taxon>Fusobacteriales</taxon>
        <taxon>Fusobacteriaceae</taxon>
        <taxon>Fusobacterium</taxon>
    </lineage>
</organism>
<comment type="caution">
    <text evidence="1">The sequence shown here is derived from an EMBL/GenBank/DDBJ whole genome shotgun (WGS) entry which is preliminary data.</text>
</comment>
<dbReference type="AlphaFoldDB" id="A0A414Q2M3"/>
<accession>A0A414Q2M3</accession>
<dbReference type="RefSeq" id="WP_118233922.1">
    <property type="nucleotide sequence ID" value="NZ_QRHL01000001.1"/>
</dbReference>
<evidence type="ECO:0000313" key="2">
    <source>
        <dbReference type="Proteomes" id="UP000284676"/>
    </source>
</evidence>
<dbReference type="Proteomes" id="UP000284676">
    <property type="component" value="Unassembled WGS sequence"/>
</dbReference>
<protein>
    <submittedName>
        <fullName evidence="1">Uncharacterized protein</fullName>
    </submittedName>
</protein>